<feature type="region of interest" description="Disordered" evidence="1">
    <location>
        <begin position="170"/>
        <end position="190"/>
    </location>
</feature>
<dbReference type="InterPro" id="IPR049472">
    <property type="entry name" value="MRNIP_N"/>
</dbReference>
<feature type="domain" description="MRN complex-interacting protein N-terminal" evidence="2">
    <location>
        <begin position="8"/>
        <end position="68"/>
    </location>
</feature>
<accession>A0A0R0L0E0</accession>
<dbReference type="EMBL" id="CM000835">
    <property type="protein sequence ID" value="KRH70235.1"/>
    <property type="molecule type" value="Genomic_DNA"/>
</dbReference>
<evidence type="ECO:0000313" key="4">
    <source>
        <dbReference type="EnsemblPlants" id="KRH70235"/>
    </source>
</evidence>
<dbReference type="GeneID" id="100799512"/>
<dbReference type="OrthoDB" id="5960226at2759"/>
<dbReference type="ExpressionAtlas" id="A0A0R0L0E0">
    <property type="expression patterns" value="baseline and differential"/>
</dbReference>
<dbReference type="AlphaFoldDB" id="A0A0R0L0E0"/>
<dbReference type="InterPro" id="IPR032739">
    <property type="entry name" value="MRNIP"/>
</dbReference>
<name>A0A0R0L0E0_SOYBN</name>
<reference evidence="4" key="2">
    <citation type="submission" date="2018-02" db="UniProtKB">
        <authorList>
            <consortium name="EnsemblPlants"/>
        </authorList>
    </citation>
    <scope>IDENTIFICATION</scope>
    <source>
        <strain evidence="4">Williams 82</strain>
    </source>
</reference>
<dbReference type="Proteomes" id="UP000008827">
    <property type="component" value="Chromosome 2"/>
</dbReference>
<dbReference type="PANTHER" id="PTHR15863:SF2">
    <property type="entry name" value="MRN COMPLEX-INTERACTING PROTEIN"/>
    <property type="match status" value="1"/>
</dbReference>
<dbReference type="Pfam" id="PF15749">
    <property type="entry name" value="MRNIP"/>
    <property type="match status" value="1"/>
</dbReference>
<sequence>MSTLFIALQCCQCSTMQVKQKKKSSNKWNCAVCNQKQSVCRVFAQGFMAKELRKFVQDFNMSRKSFDDGEYPLAGTLNPPLPATEHGDAELNLKKKRNDWSAYLHQEQQPDHDDDDFEPLVVTELQKGMFKKRRVVEDSTAGSDRLFKKSLFHNSQEELRIDQPRVTSLTESNPKRNNYVTPTNQRTQKCKPTSSRAASKWNNYLTEDNENLELGWKKSFNFEDHSGPRNNTVLETMTSEIVEDDIHPDFM</sequence>
<gene>
    <name evidence="4" type="primary">LOC100799512</name>
    <name evidence="3" type="ORF">GLYMA_02G077500</name>
</gene>
<dbReference type="RefSeq" id="XP_006574776.1">
    <property type="nucleotide sequence ID" value="XM_006574713.4"/>
</dbReference>
<dbReference type="Gramene" id="KRH70235">
    <property type="protein sequence ID" value="KRH70235"/>
    <property type="gene ID" value="GLYMA_02G077500"/>
</dbReference>
<evidence type="ECO:0000313" key="3">
    <source>
        <dbReference type="EMBL" id="KRH70235.1"/>
    </source>
</evidence>
<reference evidence="3" key="3">
    <citation type="submission" date="2018-07" db="EMBL/GenBank/DDBJ databases">
        <title>WGS assembly of Glycine max.</title>
        <authorList>
            <person name="Schmutz J."/>
            <person name="Cannon S."/>
            <person name="Schlueter J."/>
            <person name="Ma J."/>
            <person name="Mitros T."/>
            <person name="Nelson W."/>
            <person name="Hyten D."/>
            <person name="Song Q."/>
            <person name="Thelen J."/>
            <person name="Cheng J."/>
            <person name="Xu D."/>
            <person name="Hellsten U."/>
            <person name="May G."/>
            <person name="Yu Y."/>
            <person name="Sakurai T."/>
            <person name="Umezawa T."/>
            <person name="Bhattacharyya M."/>
            <person name="Sandhu D."/>
            <person name="Valliyodan B."/>
            <person name="Lindquist E."/>
            <person name="Peto M."/>
            <person name="Grant D."/>
            <person name="Shu S."/>
            <person name="Goodstein D."/>
            <person name="Barry K."/>
            <person name="Futrell-Griggs M."/>
            <person name="Abernathy B."/>
            <person name="Du J."/>
            <person name="Tian Z."/>
            <person name="Zhu L."/>
            <person name="Gill N."/>
            <person name="Joshi T."/>
            <person name="Libault M."/>
            <person name="Sethuraman A."/>
            <person name="Zhang X."/>
            <person name="Shinozaki K."/>
            <person name="Nguyen H."/>
            <person name="Wing R."/>
            <person name="Cregan P."/>
            <person name="Specht J."/>
            <person name="Grimwood J."/>
            <person name="Rokhsar D."/>
            <person name="Stacey G."/>
            <person name="Shoemaker R."/>
            <person name="Jackson S."/>
        </authorList>
    </citation>
    <scope>NUCLEOTIDE SEQUENCE</scope>
    <source>
        <tissue evidence="3">Callus</tissue>
    </source>
</reference>
<proteinExistence type="predicted"/>
<reference evidence="3 4" key="1">
    <citation type="journal article" date="2010" name="Nature">
        <title>Genome sequence of the palaeopolyploid soybean.</title>
        <authorList>
            <person name="Schmutz J."/>
            <person name="Cannon S.B."/>
            <person name="Schlueter J."/>
            <person name="Ma J."/>
            <person name="Mitros T."/>
            <person name="Nelson W."/>
            <person name="Hyten D.L."/>
            <person name="Song Q."/>
            <person name="Thelen J.J."/>
            <person name="Cheng J."/>
            <person name="Xu D."/>
            <person name="Hellsten U."/>
            <person name="May G.D."/>
            <person name="Yu Y."/>
            <person name="Sakurai T."/>
            <person name="Umezawa T."/>
            <person name="Bhattacharyya M.K."/>
            <person name="Sandhu D."/>
            <person name="Valliyodan B."/>
            <person name="Lindquist E."/>
            <person name="Peto M."/>
            <person name="Grant D."/>
            <person name="Shu S."/>
            <person name="Goodstein D."/>
            <person name="Barry K."/>
            <person name="Futrell-Griggs M."/>
            <person name="Abernathy B."/>
            <person name="Du J."/>
            <person name="Tian Z."/>
            <person name="Zhu L."/>
            <person name="Gill N."/>
            <person name="Joshi T."/>
            <person name="Libault M."/>
            <person name="Sethuraman A."/>
            <person name="Zhang X.-C."/>
            <person name="Shinozaki K."/>
            <person name="Nguyen H.T."/>
            <person name="Wing R.A."/>
            <person name="Cregan P."/>
            <person name="Specht J."/>
            <person name="Grimwood J."/>
            <person name="Rokhsar D."/>
            <person name="Stacey G."/>
            <person name="Shoemaker R.C."/>
            <person name="Jackson S.A."/>
        </authorList>
    </citation>
    <scope>NUCLEOTIDE SEQUENCE [LARGE SCALE GENOMIC DNA]</scope>
    <source>
        <strain evidence="4">cv. Williams 82</strain>
        <tissue evidence="3">Callus</tissue>
    </source>
</reference>
<evidence type="ECO:0000313" key="5">
    <source>
        <dbReference type="Proteomes" id="UP000008827"/>
    </source>
</evidence>
<protein>
    <recommendedName>
        <fullName evidence="2">MRN complex-interacting protein N-terminal domain-containing protein</fullName>
    </recommendedName>
</protein>
<keyword evidence="5" id="KW-1185">Reference proteome</keyword>
<evidence type="ECO:0000259" key="2">
    <source>
        <dbReference type="Pfam" id="PF15749"/>
    </source>
</evidence>
<dbReference type="EnsemblPlants" id="KRH70235">
    <property type="protein sequence ID" value="KRH70235"/>
    <property type="gene ID" value="GLYMA_02G077500"/>
</dbReference>
<organism evidence="3">
    <name type="scientific">Glycine max</name>
    <name type="common">Soybean</name>
    <name type="synonym">Glycine hispida</name>
    <dbReference type="NCBI Taxonomy" id="3847"/>
    <lineage>
        <taxon>Eukaryota</taxon>
        <taxon>Viridiplantae</taxon>
        <taxon>Streptophyta</taxon>
        <taxon>Embryophyta</taxon>
        <taxon>Tracheophyta</taxon>
        <taxon>Spermatophyta</taxon>
        <taxon>Magnoliopsida</taxon>
        <taxon>eudicotyledons</taxon>
        <taxon>Gunneridae</taxon>
        <taxon>Pentapetalae</taxon>
        <taxon>rosids</taxon>
        <taxon>fabids</taxon>
        <taxon>Fabales</taxon>
        <taxon>Fabaceae</taxon>
        <taxon>Papilionoideae</taxon>
        <taxon>50 kb inversion clade</taxon>
        <taxon>NPAAA clade</taxon>
        <taxon>indigoferoid/millettioid clade</taxon>
        <taxon>Phaseoleae</taxon>
        <taxon>Glycine</taxon>
        <taxon>Glycine subgen. Soja</taxon>
    </lineage>
</organism>
<dbReference type="PANTHER" id="PTHR15863">
    <property type="entry name" value="MRN COMPLEX-INTERACTING PROTEIN"/>
    <property type="match status" value="1"/>
</dbReference>
<evidence type="ECO:0000256" key="1">
    <source>
        <dbReference type="SAM" id="MobiDB-lite"/>
    </source>
</evidence>